<keyword evidence="4" id="KW-0378">Hydrolase</keyword>
<evidence type="ECO:0000256" key="1">
    <source>
        <dbReference type="ARBA" id="ARBA00001947"/>
    </source>
</evidence>
<feature type="domain" description="Metallo-beta-lactamase" evidence="6">
    <location>
        <begin position="56"/>
        <end position="289"/>
    </location>
</feature>
<dbReference type="AlphaFoldDB" id="A0AAD7BS33"/>
<dbReference type="GO" id="GO:0016787">
    <property type="term" value="F:hydrolase activity"/>
    <property type="evidence" value="ECO:0007669"/>
    <property type="project" value="UniProtKB-KW"/>
</dbReference>
<dbReference type="PANTHER" id="PTHR42978:SF2">
    <property type="entry name" value="102 KBASES UNSTABLE REGION: FROM 1 TO 119443"/>
    <property type="match status" value="1"/>
</dbReference>
<keyword evidence="8" id="KW-1185">Reference proteome</keyword>
<dbReference type="InterPro" id="IPR036866">
    <property type="entry name" value="RibonucZ/Hydroxyglut_hydro"/>
</dbReference>
<dbReference type="SMART" id="SM00849">
    <property type="entry name" value="Lactamase_B"/>
    <property type="match status" value="1"/>
</dbReference>
<dbReference type="PANTHER" id="PTHR42978">
    <property type="entry name" value="QUORUM-QUENCHING LACTONASE YTNP-RELATED-RELATED"/>
    <property type="match status" value="1"/>
</dbReference>
<evidence type="ECO:0000259" key="6">
    <source>
        <dbReference type="SMART" id="SM00849"/>
    </source>
</evidence>
<name>A0AAD7BS33_9AGAR</name>
<comment type="cofactor">
    <cofactor evidence="1">
        <name>Zn(2+)</name>
        <dbReference type="ChEBI" id="CHEBI:29105"/>
    </cofactor>
</comment>
<protein>
    <submittedName>
        <fullName evidence="7">Beta-lactamase-like protein</fullName>
    </submittedName>
</protein>
<evidence type="ECO:0000256" key="4">
    <source>
        <dbReference type="ARBA" id="ARBA00022801"/>
    </source>
</evidence>
<evidence type="ECO:0000256" key="3">
    <source>
        <dbReference type="ARBA" id="ARBA00022723"/>
    </source>
</evidence>
<dbReference type="Proteomes" id="UP001221142">
    <property type="component" value="Unassembled WGS sequence"/>
</dbReference>
<dbReference type="EMBL" id="JARKIF010000010">
    <property type="protein sequence ID" value="KAJ7628964.1"/>
    <property type="molecule type" value="Genomic_DNA"/>
</dbReference>
<dbReference type="CDD" id="cd07730">
    <property type="entry name" value="metallo-hydrolase-like_MBL-fold"/>
    <property type="match status" value="1"/>
</dbReference>
<dbReference type="Pfam" id="PF00753">
    <property type="entry name" value="Lactamase_B"/>
    <property type="match status" value="1"/>
</dbReference>
<evidence type="ECO:0000256" key="2">
    <source>
        <dbReference type="ARBA" id="ARBA00007749"/>
    </source>
</evidence>
<dbReference type="InterPro" id="IPR051013">
    <property type="entry name" value="MBL_superfamily_lactonases"/>
</dbReference>
<evidence type="ECO:0000313" key="8">
    <source>
        <dbReference type="Proteomes" id="UP001221142"/>
    </source>
</evidence>
<organism evidence="7 8">
    <name type="scientific">Roridomyces roridus</name>
    <dbReference type="NCBI Taxonomy" id="1738132"/>
    <lineage>
        <taxon>Eukaryota</taxon>
        <taxon>Fungi</taxon>
        <taxon>Dikarya</taxon>
        <taxon>Basidiomycota</taxon>
        <taxon>Agaricomycotina</taxon>
        <taxon>Agaricomycetes</taxon>
        <taxon>Agaricomycetidae</taxon>
        <taxon>Agaricales</taxon>
        <taxon>Marasmiineae</taxon>
        <taxon>Mycenaceae</taxon>
        <taxon>Roridomyces</taxon>
    </lineage>
</organism>
<dbReference type="SUPFAM" id="SSF56281">
    <property type="entry name" value="Metallo-hydrolase/oxidoreductase"/>
    <property type="match status" value="1"/>
</dbReference>
<dbReference type="InterPro" id="IPR001279">
    <property type="entry name" value="Metallo-B-lactamas"/>
</dbReference>
<accession>A0AAD7BS33</accession>
<reference evidence="7" key="1">
    <citation type="submission" date="2023-03" db="EMBL/GenBank/DDBJ databases">
        <title>Massive genome expansion in bonnet fungi (Mycena s.s.) driven by repeated elements and novel gene families across ecological guilds.</title>
        <authorList>
            <consortium name="Lawrence Berkeley National Laboratory"/>
            <person name="Harder C.B."/>
            <person name="Miyauchi S."/>
            <person name="Viragh M."/>
            <person name="Kuo A."/>
            <person name="Thoen E."/>
            <person name="Andreopoulos B."/>
            <person name="Lu D."/>
            <person name="Skrede I."/>
            <person name="Drula E."/>
            <person name="Henrissat B."/>
            <person name="Morin E."/>
            <person name="Kohler A."/>
            <person name="Barry K."/>
            <person name="LaButti K."/>
            <person name="Morin E."/>
            <person name="Salamov A."/>
            <person name="Lipzen A."/>
            <person name="Mereny Z."/>
            <person name="Hegedus B."/>
            <person name="Baldrian P."/>
            <person name="Stursova M."/>
            <person name="Weitz H."/>
            <person name="Taylor A."/>
            <person name="Grigoriev I.V."/>
            <person name="Nagy L.G."/>
            <person name="Martin F."/>
            <person name="Kauserud H."/>
        </authorList>
    </citation>
    <scope>NUCLEOTIDE SEQUENCE</scope>
    <source>
        <strain evidence="7">9284</strain>
    </source>
</reference>
<evidence type="ECO:0000256" key="5">
    <source>
        <dbReference type="ARBA" id="ARBA00022833"/>
    </source>
</evidence>
<comment type="caution">
    <text evidence="7">The sequence shown here is derived from an EMBL/GenBank/DDBJ whole genome shotgun (WGS) entry which is preliminary data.</text>
</comment>
<evidence type="ECO:0000313" key="7">
    <source>
        <dbReference type="EMBL" id="KAJ7628964.1"/>
    </source>
</evidence>
<comment type="similarity">
    <text evidence="2">Belongs to the metallo-beta-lactamase superfamily.</text>
</comment>
<keyword evidence="5" id="KW-0862">Zinc</keyword>
<proteinExistence type="inferred from homology"/>
<gene>
    <name evidence="7" type="ORF">FB45DRAFT_919661</name>
</gene>
<dbReference type="Gene3D" id="3.60.15.10">
    <property type="entry name" value="Ribonuclease Z/Hydroxyacylglutathione hydrolase-like"/>
    <property type="match status" value="1"/>
</dbReference>
<sequence>MSAMTPHRTTMSETAPLPIPADNQPYMLVSALEAGTLYIPSDVVLAGEPRMVRAIPSLAFYFKHSASDRHFILDLGVRRAFESYPPTLKGFYGRLGKPVEVPQDVVESCLKGGVDPATVEHVIITHLHWDHIGDHSPFTKATFTLGGGAKALLDDGYPGNPTSVTLSDSTPSTRTVFLAQEDFTTSIGPFPHALDYFGDGSVYIIHTPGHLPGHLSILARTSSDGAWMYFGGDVAHDPRLLTDPSTDIATSTAGGLPFCIHGNPVCARLDIARVRELVKLPRVEFVLAHDWQWARDNSDAYLPGRIVPKV</sequence>
<keyword evidence="3" id="KW-0479">Metal-binding</keyword>
<dbReference type="GO" id="GO:0046872">
    <property type="term" value="F:metal ion binding"/>
    <property type="evidence" value="ECO:0007669"/>
    <property type="project" value="UniProtKB-KW"/>
</dbReference>